<gene>
    <name evidence="1" type="ORF">SAMN05216302_104323</name>
</gene>
<organism evidence="1 2">
    <name type="scientific">Nitrosomonas aestuarii</name>
    <dbReference type="NCBI Taxonomy" id="52441"/>
    <lineage>
        <taxon>Bacteria</taxon>
        <taxon>Pseudomonadati</taxon>
        <taxon>Pseudomonadota</taxon>
        <taxon>Betaproteobacteria</taxon>
        <taxon>Nitrosomonadales</taxon>
        <taxon>Nitrosomonadaceae</taxon>
        <taxon>Nitrosomonas</taxon>
    </lineage>
</organism>
<protein>
    <submittedName>
        <fullName evidence="1">Transposase DDE domain group 1</fullName>
    </submittedName>
</protein>
<dbReference type="OrthoDB" id="476248at2"/>
<sequence>MREAVPIKSFIIQLPRLHKREELPVTDCTQRSFDFPEVKKRVVEVNFEGGDITSDGGVMLLRQADRLIGLIDNEDSRCWLYPITQAKIMPI</sequence>
<evidence type="ECO:0000313" key="1">
    <source>
        <dbReference type="EMBL" id="SFL21830.1"/>
    </source>
</evidence>
<keyword evidence="2" id="KW-1185">Reference proteome</keyword>
<proteinExistence type="predicted"/>
<dbReference type="Proteomes" id="UP000199533">
    <property type="component" value="Unassembled WGS sequence"/>
</dbReference>
<reference evidence="2" key="1">
    <citation type="submission" date="2016-10" db="EMBL/GenBank/DDBJ databases">
        <authorList>
            <person name="Varghese N."/>
            <person name="Submissions S."/>
        </authorList>
    </citation>
    <scope>NUCLEOTIDE SEQUENCE [LARGE SCALE GENOMIC DNA]</scope>
    <source>
        <strain evidence="2">Nm69</strain>
    </source>
</reference>
<dbReference type="AlphaFoldDB" id="A0A1I4FX84"/>
<name>A0A1I4FX84_9PROT</name>
<dbReference type="EMBL" id="FOSP01000043">
    <property type="protein sequence ID" value="SFL21830.1"/>
    <property type="molecule type" value="Genomic_DNA"/>
</dbReference>
<evidence type="ECO:0000313" key="2">
    <source>
        <dbReference type="Proteomes" id="UP000199533"/>
    </source>
</evidence>
<accession>A0A1I4FX84</accession>